<keyword evidence="3" id="KW-1185">Reference proteome</keyword>
<feature type="compositionally biased region" description="Basic and acidic residues" evidence="1">
    <location>
        <begin position="271"/>
        <end position="284"/>
    </location>
</feature>
<feature type="region of interest" description="Disordered" evidence="1">
    <location>
        <begin position="271"/>
        <end position="388"/>
    </location>
</feature>
<sequence>MKKFVFFFVIVITGLLSLPVFSQMQNEPTALGLPGDNLNLYAVLDVFQKSKTLEEFERVLNSRDSNINNLDLNNDNAIDYIEVVSDKEGSSYSIVLRVAINNYQYQDVAVIEVNKGNSGRIIVQIIGDEELYGENYIVEPYYSETRNPGYRGNENVIINNYDNGIFYADYWPIVIQLYSPTFRLYISPWRWGFYPSYWSPWTPIFYHNYWRYHYHYYRNRPYRRTVYLWDPIHYLYYSARRNHSDIVRRNRIRGTYNRVYDGRAYRRSEVPDRAFDRPLNRENRPTMPRMNPRGTPDNRGNRPEVPLNRRGIRENQSDNRQGNPSNPGQSEQQRNTPRVPLNRLPFQQRDRQQAPPNSRNNQQERANRNSAAPSSPRADRPAPGQGRD</sequence>
<dbReference type="AlphaFoldDB" id="A0A1M7NMB9"/>
<organism evidence="2 3">
    <name type="scientific">Flavobacterium xinjiangense</name>
    <dbReference type="NCBI Taxonomy" id="178356"/>
    <lineage>
        <taxon>Bacteria</taxon>
        <taxon>Pseudomonadati</taxon>
        <taxon>Bacteroidota</taxon>
        <taxon>Flavobacteriia</taxon>
        <taxon>Flavobacteriales</taxon>
        <taxon>Flavobacteriaceae</taxon>
        <taxon>Flavobacterium</taxon>
    </lineage>
</organism>
<evidence type="ECO:0008006" key="4">
    <source>
        <dbReference type="Google" id="ProtNLM"/>
    </source>
</evidence>
<dbReference type="RefSeq" id="WP_073210225.1">
    <property type="nucleotide sequence ID" value="NZ_FRCL01000011.1"/>
</dbReference>
<dbReference type="OrthoDB" id="939585at2"/>
<accession>A0A1M7NMB9</accession>
<dbReference type="EMBL" id="FRCL01000011">
    <property type="protein sequence ID" value="SHN05083.1"/>
    <property type="molecule type" value="Genomic_DNA"/>
</dbReference>
<evidence type="ECO:0000313" key="3">
    <source>
        <dbReference type="Proteomes" id="UP000184092"/>
    </source>
</evidence>
<dbReference type="Proteomes" id="UP000184092">
    <property type="component" value="Unassembled WGS sequence"/>
</dbReference>
<gene>
    <name evidence="2" type="ORF">SAMN05216269_111115</name>
</gene>
<proteinExistence type="predicted"/>
<evidence type="ECO:0000313" key="2">
    <source>
        <dbReference type="EMBL" id="SHN05083.1"/>
    </source>
</evidence>
<feature type="compositionally biased region" description="Polar residues" evidence="1">
    <location>
        <begin position="318"/>
        <end position="336"/>
    </location>
</feature>
<protein>
    <recommendedName>
        <fullName evidence="4">DUF3300 domain-containing protein</fullName>
    </recommendedName>
</protein>
<evidence type="ECO:0000256" key="1">
    <source>
        <dbReference type="SAM" id="MobiDB-lite"/>
    </source>
</evidence>
<reference evidence="3" key="1">
    <citation type="submission" date="2016-11" db="EMBL/GenBank/DDBJ databases">
        <authorList>
            <person name="Varghese N."/>
            <person name="Submissions S."/>
        </authorList>
    </citation>
    <scope>NUCLEOTIDE SEQUENCE [LARGE SCALE GENOMIC DNA]</scope>
    <source>
        <strain evidence="3">CGMCC 1.2749</strain>
    </source>
</reference>
<name>A0A1M7NMB9_9FLAO</name>
<feature type="compositionally biased region" description="Polar residues" evidence="1">
    <location>
        <begin position="354"/>
        <end position="364"/>
    </location>
</feature>
<dbReference type="STRING" id="178356.SAMN05216269_111115"/>